<name>A0A317MYQ6_9GAMM</name>
<protein>
    <recommendedName>
        <fullName evidence="2">undecaprenyl-diphosphate phosphatase</fullName>
        <ecNumber evidence="2">3.6.1.27</ecNumber>
    </recommendedName>
    <alternativeName>
        <fullName evidence="8">Undecaprenyl pyrophosphate phosphatase</fullName>
    </alternativeName>
</protein>
<evidence type="ECO:0000256" key="8">
    <source>
        <dbReference type="ARBA" id="ARBA00032707"/>
    </source>
</evidence>
<dbReference type="OrthoDB" id="9780507at2"/>
<dbReference type="Proteomes" id="UP000246569">
    <property type="component" value="Unassembled WGS sequence"/>
</dbReference>
<evidence type="ECO:0000256" key="10">
    <source>
        <dbReference type="SAM" id="Phobius"/>
    </source>
</evidence>
<keyword evidence="5" id="KW-0378">Hydrolase</keyword>
<feature type="transmembrane region" description="Helical" evidence="10">
    <location>
        <begin position="37"/>
        <end position="60"/>
    </location>
</feature>
<evidence type="ECO:0000313" key="12">
    <source>
        <dbReference type="EMBL" id="PWV64492.1"/>
    </source>
</evidence>
<evidence type="ECO:0000256" key="3">
    <source>
        <dbReference type="ARBA" id="ARBA00022475"/>
    </source>
</evidence>
<accession>A0A317MYQ6</accession>
<evidence type="ECO:0000256" key="4">
    <source>
        <dbReference type="ARBA" id="ARBA00022692"/>
    </source>
</evidence>
<comment type="caution">
    <text evidence="12">The sequence shown here is derived from an EMBL/GenBank/DDBJ whole genome shotgun (WGS) entry which is preliminary data.</text>
</comment>
<dbReference type="PANTHER" id="PTHR14969">
    <property type="entry name" value="SPHINGOSINE-1-PHOSPHATE PHOSPHOHYDROLASE"/>
    <property type="match status" value="1"/>
</dbReference>
<keyword evidence="6 10" id="KW-1133">Transmembrane helix</keyword>
<evidence type="ECO:0000256" key="9">
    <source>
        <dbReference type="ARBA" id="ARBA00047594"/>
    </source>
</evidence>
<feature type="transmembrane region" description="Helical" evidence="10">
    <location>
        <begin position="66"/>
        <end position="86"/>
    </location>
</feature>
<dbReference type="AlphaFoldDB" id="A0A317MYQ6"/>
<evidence type="ECO:0000259" key="11">
    <source>
        <dbReference type="SMART" id="SM00014"/>
    </source>
</evidence>
<dbReference type="PANTHER" id="PTHR14969:SF62">
    <property type="entry name" value="DECAPRENYLPHOSPHORYL-5-PHOSPHORIBOSE PHOSPHATASE RV3807C-RELATED"/>
    <property type="match status" value="1"/>
</dbReference>
<dbReference type="InterPro" id="IPR036938">
    <property type="entry name" value="PAP2/HPO_sf"/>
</dbReference>
<reference evidence="12 13" key="1">
    <citation type="submission" date="2018-05" db="EMBL/GenBank/DDBJ databases">
        <title>Genomic Encyclopedia of Type Strains, Phase IV (KMG-IV): sequencing the most valuable type-strain genomes for metagenomic binning, comparative biology and taxonomic classification.</title>
        <authorList>
            <person name="Goeker M."/>
        </authorList>
    </citation>
    <scope>NUCLEOTIDE SEQUENCE [LARGE SCALE GENOMIC DNA]</scope>
    <source>
        <strain evidence="12 13">DSM 23606</strain>
    </source>
</reference>
<dbReference type="SUPFAM" id="SSF48317">
    <property type="entry name" value="Acid phosphatase/Vanadium-dependent haloperoxidase"/>
    <property type="match status" value="1"/>
</dbReference>
<evidence type="ECO:0000256" key="7">
    <source>
        <dbReference type="ARBA" id="ARBA00023136"/>
    </source>
</evidence>
<dbReference type="InterPro" id="IPR000326">
    <property type="entry name" value="PAP2/HPO"/>
</dbReference>
<organism evidence="12 13">
    <name type="scientific">Plasticicumulans acidivorans</name>
    <dbReference type="NCBI Taxonomy" id="886464"/>
    <lineage>
        <taxon>Bacteria</taxon>
        <taxon>Pseudomonadati</taxon>
        <taxon>Pseudomonadota</taxon>
        <taxon>Gammaproteobacteria</taxon>
        <taxon>Candidatus Competibacteraceae</taxon>
        <taxon>Plasticicumulans</taxon>
    </lineage>
</organism>
<comment type="subcellular location">
    <subcellularLocation>
        <location evidence="1">Cell membrane</location>
        <topology evidence="1">Multi-pass membrane protein</topology>
    </subcellularLocation>
</comment>
<feature type="transmembrane region" description="Helical" evidence="10">
    <location>
        <begin position="136"/>
        <end position="156"/>
    </location>
</feature>
<evidence type="ECO:0000256" key="5">
    <source>
        <dbReference type="ARBA" id="ARBA00022801"/>
    </source>
</evidence>
<keyword evidence="3" id="KW-1003">Cell membrane</keyword>
<evidence type="ECO:0000256" key="6">
    <source>
        <dbReference type="ARBA" id="ARBA00022989"/>
    </source>
</evidence>
<dbReference type="GO" id="GO:0005886">
    <property type="term" value="C:plasma membrane"/>
    <property type="evidence" value="ECO:0007669"/>
    <property type="project" value="UniProtKB-SubCell"/>
</dbReference>
<dbReference type="SMART" id="SM00014">
    <property type="entry name" value="acidPPc"/>
    <property type="match status" value="1"/>
</dbReference>
<feature type="transmembrane region" description="Helical" evidence="10">
    <location>
        <begin position="162"/>
        <end position="179"/>
    </location>
</feature>
<gene>
    <name evidence="12" type="ORF">C7443_102141</name>
</gene>
<dbReference type="RefSeq" id="WP_110017151.1">
    <property type="nucleotide sequence ID" value="NZ_QGTJ01000002.1"/>
</dbReference>
<keyword evidence="7 10" id="KW-0472">Membrane</keyword>
<sequence length="180" mass="19340">MSAQLPSPARIARLSDLDLAVCRCFNSAGERRVIERLFAVVSRLGDGVFWYSLMAVILAWEGLPALMAVARMLLAGGLGLALYKWLKRRTLRPRPCTRSPAIRVTVAPLDEFSFPSGHTLHAVAFTVVAVAHYPGLLWLLLPFTVLVAVSRLVLGLHYPSDVLAGALLGGGLASLVLGLA</sequence>
<proteinExistence type="predicted"/>
<comment type="catalytic activity">
    <reaction evidence="9">
        <text>di-trans,octa-cis-undecaprenyl diphosphate + H2O = di-trans,octa-cis-undecaprenyl phosphate + phosphate + H(+)</text>
        <dbReference type="Rhea" id="RHEA:28094"/>
        <dbReference type="ChEBI" id="CHEBI:15377"/>
        <dbReference type="ChEBI" id="CHEBI:15378"/>
        <dbReference type="ChEBI" id="CHEBI:43474"/>
        <dbReference type="ChEBI" id="CHEBI:58405"/>
        <dbReference type="ChEBI" id="CHEBI:60392"/>
        <dbReference type="EC" id="3.6.1.27"/>
    </reaction>
</comment>
<evidence type="ECO:0000313" key="13">
    <source>
        <dbReference type="Proteomes" id="UP000246569"/>
    </source>
</evidence>
<keyword evidence="13" id="KW-1185">Reference proteome</keyword>
<dbReference type="EC" id="3.6.1.27" evidence="2"/>
<dbReference type="Pfam" id="PF01569">
    <property type="entry name" value="PAP2"/>
    <property type="match status" value="1"/>
</dbReference>
<dbReference type="GO" id="GO:0050380">
    <property type="term" value="F:undecaprenyl-diphosphatase activity"/>
    <property type="evidence" value="ECO:0007669"/>
    <property type="project" value="UniProtKB-EC"/>
</dbReference>
<dbReference type="Gene3D" id="1.20.144.10">
    <property type="entry name" value="Phosphatidic acid phosphatase type 2/haloperoxidase"/>
    <property type="match status" value="1"/>
</dbReference>
<feature type="domain" description="Phosphatidic acid phosphatase type 2/haloperoxidase" evidence="11">
    <location>
        <begin position="69"/>
        <end position="177"/>
    </location>
</feature>
<dbReference type="EMBL" id="QGTJ01000002">
    <property type="protein sequence ID" value="PWV64492.1"/>
    <property type="molecule type" value="Genomic_DNA"/>
</dbReference>
<keyword evidence="4 10" id="KW-0812">Transmembrane</keyword>
<evidence type="ECO:0000256" key="2">
    <source>
        <dbReference type="ARBA" id="ARBA00012374"/>
    </source>
</evidence>
<evidence type="ECO:0000256" key="1">
    <source>
        <dbReference type="ARBA" id="ARBA00004651"/>
    </source>
</evidence>